<dbReference type="EMBL" id="JACJQH010000088">
    <property type="protein sequence ID" value="MBD2200412.1"/>
    <property type="molecule type" value="Genomic_DNA"/>
</dbReference>
<accession>A0ABR8AK38</accession>
<evidence type="ECO:0000313" key="1">
    <source>
        <dbReference type="EMBL" id="MBD2200412.1"/>
    </source>
</evidence>
<reference evidence="1 2" key="1">
    <citation type="journal article" date="2020" name="ISME J.">
        <title>Comparative genomics reveals insights into cyanobacterial evolution and habitat adaptation.</title>
        <authorList>
            <person name="Chen M.Y."/>
            <person name="Teng W.K."/>
            <person name="Zhao L."/>
            <person name="Hu C.X."/>
            <person name="Zhou Y.K."/>
            <person name="Han B.P."/>
            <person name="Song L.R."/>
            <person name="Shu W.S."/>
        </authorList>
    </citation>
    <scope>NUCLEOTIDE SEQUENCE [LARGE SCALE GENOMIC DNA]</scope>
    <source>
        <strain evidence="1 2">FACHB-288</strain>
    </source>
</reference>
<keyword evidence="2" id="KW-1185">Reference proteome</keyword>
<comment type="caution">
    <text evidence="1">The sequence shown here is derived from an EMBL/GenBank/DDBJ whole genome shotgun (WGS) entry which is preliminary data.</text>
</comment>
<organism evidence="1 2">
    <name type="scientific">Calothrix parietina FACHB-288</name>
    <dbReference type="NCBI Taxonomy" id="2692896"/>
    <lineage>
        <taxon>Bacteria</taxon>
        <taxon>Bacillati</taxon>
        <taxon>Cyanobacteriota</taxon>
        <taxon>Cyanophyceae</taxon>
        <taxon>Nostocales</taxon>
        <taxon>Calotrichaceae</taxon>
        <taxon>Calothrix</taxon>
    </lineage>
</organism>
<evidence type="ECO:0000313" key="2">
    <source>
        <dbReference type="Proteomes" id="UP000658514"/>
    </source>
</evidence>
<sequence length="125" mass="14391">MFTREELEALSDRKLRNLCRRYQMQNVNSTLSKNRIIYLMTFCQTAINQFRQGKGLKSPGLASIEALAKIIEQMNTPTDEQKGLVNFSLDDDRRLEGQDGIDQEKLIRLGTAHILLEKAYKLLSE</sequence>
<gene>
    <name evidence="1" type="ORF">H6G24_33955</name>
</gene>
<dbReference type="RefSeq" id="WP_190551191.1">
    <property type="nucleotide sequence ID" value="NZ_CAWPNO010000126.1"/>
</dbReference>
<dbReference type="Proteomes" id="UP000658514">
    <property type="component" value="Unassembled WGS sequence"/>
</dbReference>
<protein>
    <submittedName>
        <fullName evidence="1">Uncharacterized protein</fullName>
    </submittedName>
</protein>
<proteinExistence type="predicted"/>
<name>A0ABR8AK38_9CYAN</name>